<feature type="transmembrane region" description="Helical" evidence="12">
    <location>
        <begin position="1674"/>
        <end position="1695"/>
    </location>
</feature>
<dbReference type="GO" id="GO:0008610">
    <property type="term" value="P:lipid biosynthetic process"/>
    <property type="evidence" value="ECO:0007669"/>
    <property type="project" value="InterPro"/>
</dbReference>
<evidence type="ECO:0000259" key="15">
    <source>
        <dbReference type="PROSITE" id="PS50262"/>
    </source>
</evidence>
<dbReference type="PANTHER" id="PTHR12011">
    <property type="entry name" value="ADHESION G-PROTEIN COUPLED RECEPTOR"/>
    <property type="match status" value="1"/>
</dbReference>
<evidence type="ECO:0000313" key="17">
    <source>
        <dbReference type="Proteomes" id="UP001152803"/>
    </source>
</evidence>
<dbReference type="CDD" id="cd15086">
    <property type="entry name" value="7tmA_tmt_opsin"/>
    <property type="match status" value="1"/>
</dbReference>
<gene>
    <name evidence="16" type="ORF">COCON_G00053190</name>
</gene>
<dbReference type="Pfam" id="PF01825">
    <property type="entry name" value="GPS"/>
    <property type="match status" value="1"/>
</dbReference>
<keyword evidence="9" id="KW-1015">Disulfide bond</keyword>
<feature type="transmembrane region" description="Helical" evidence="12">
    <location>
        <begin position="807"/>
        <end position="830"/>
    </location>
</feature>
<feature type="domain" description="G-protein coupled receptors family 1 profile" evidence="15">
    <location>
        <begin position="1654"/>
        <end position="1902"/>
    </location>
</feature>
<evidence type="ECO:0000256" key="2">
    <source>
        <dbReference type="ARBA" id="ARBA00022543"/>
    </source>
</evidence>
<dbReference type="GO" id="GO:0007189">
    <property type="term" value="P:adenylate cyclase-activating G protein-coupled receptor signaling pathway"/>
    <property type="evidence" value="ECO:0007669"/>
    <property type="project" value="TreeGrafter"/>
</dbReference>
<feature type="transmembrane region" description="Helical" evidence="12">
    <location>
        <begin position="1009"/>
        <end position="1030"/>
    </location>
</feature>
<evidence type="ECO:0000259" key="13">
    <source>
        <dbReference type="PROSITE" id="PS50221"/>
    </source>
</evidence>
<feature type="compositionally biased region" description="Low complexity" evidence="11">
    <location>
        <begin position="1238"/>
        <end position="1249"/>
    </location>
</feature>
<feature type="transmembrane region" description="Helical" evidence="12">
    <location>
        <begin position="1639"/>
        <end position="1662"/>
    </location>
</feature>
<dbReference type="PROSITE" id="PS50221">
    <property type="entry name" value="GAIN_B"/>
    <property type="match status" value="1"/>
</dbReference>
<dbReference type="InterPro" id="IPR057244">
    <property type="entry name" value="GAIN_B"/>
</dbReference>
<feature type="transmembrane region" description="Helical" evidence="12">
    <location>
        <begin position="1754"/>
        <end position="1778"/>
    </location>
</feature>
<evidence type="ECO:0000256" key="4">
    <source>
        <dbReference type="ARBA" id="ARBA00022692"/>
    </source>
</evidence>
<keyword evidence="7" id="KW-0157">Chromophore</keyword>
<feature type="transmembrane region" description="Helical" evidence="12">
    <location>
        <begin position="877"/>
        <end position="899"/>
    </location>
</feature>
<dbReference type="PROSITE" id="PS50262">
    <property type="entry name" value="G_PROTEIN_RECEP_F1_2"/>
    <property type="match status" value="1"/>
</dbReference>
<dbReference type="GO" id="GO:0005886">
    <property type="term" value="C:plasma membrane"/>
    <property type="evidence" value="ECO:0007669"/>
    <property type="project" value="TreeGrafter"/>
</dbReference>
<dbReference type="Gene3D" id="2.60.120.200">
    <property type="match status" value="1"/>
</dbReference>
<dbReference type="Pfam" id="PF00002">
    <property type="entry name" value="7tm_2"/>
    <property type="match status" value="1"/>
</dbReference>
<comment type="similarity">
    <text evidence="10">Belongs to the G-protein coupled receptor 1 family.</text>
</comment>
<dbReference type="PRINTS" id="PR00237">
    <property type="entry name" value="GPCRRHODOPSN"/>
</dbReference>
<keyword evidence="10" id="KW-0675">Receptor</keyword>
<feature type="transmembrane region" description="Helical" evidence="12">
    <location>
        <begin position="1306"/>
        <end position="1330"/>
    </location>
</feature>
<dbReference type="InterPro" id="IPR000203">
    <property type="entry name" value="GPS"/>
</dbReference>
<dbReference type="GO" id="GO:0005506">
    <property type="term" value="F:iron ion binding"/>
    <property type="evidence" value="ECO:0007669"/>
    <property type="project" value="InterPro"/>
</dbReference>
<evidence type="ECO:0000256" key="10">
    <source>
        <dbReference type="RuleBase" id="RU000688"/>
    </source>
</evidence>
<evidence type="ECO:0000256" key="6">
    <source>
        <dbReference type="ARBA" id="ARBA00022989"/>
    </source>
</evidence>
<feature type="domain" description="G-protein coupled receptors family 2 profile 2" evidence="14">
    <location>
        <begin position="805"/>
        <end position="1050"/>
    </location>
</feature>
<keyword evidence="17" id="KW-1185">Reference proteome</keyword>
<proteinExistence type="inferred from homology"/>
<dbReference type="SMART" id="SM00303">
    <property type="entry name" value="GPS"/>
    <property type="match status" value="1"/>
</dbReference>
<keyword evidence="4 10" id="KW-0812">Transmembrane</keyword>
<keyword evidence="3" id="KW-0716">Sensory transduction</keyword>
<dbReference type="GO" id="GO:0016491">
    <property type="term" value="F:oxidoreductase activity"/>
    <property type="evidence" value="ECO:0007669"/>
    <property type="project" value="InterPro"/>
</dbReference>
<evidence type="ECO:0000256" key="8">
    <source>
        <dbReference type="ARBA" id="ARBA00023136"/>
    </source>
</evidence>
<organism evidence="16 17">
    <name type="scientific">Conger conger</name>
    <name type="common">Conger eel</name>
    <name type="synonym">Muraena conger</name>
    <dbReference type="NCBI Taxonomy" id="82655"/>
    <lineage>
        <taxon>Eukaryota</taxon>
        <taxon>Metazoa</taxon>
        <taxon>Chordata</taxon>
        <taxon>Craniata</taxon>
        <taxon>Vertebrata</taxon>
        <taxon>Euteleostomi</taxon>
        <taxon>Actinopterygii</taxon>
        <taxon>Neopterygii</taxon>
        <taxon>Teleostei</taxon>
        <taxon>Anguilliformes</taxon>
        <taxon>Congridae</taxon>
        <taxon>Conger</taxon>
    </lineage>
</organism>
<feature type="region of interest" description="Disordered" evidence="11">
    <location>
        <begin position="1927"/>
        <end position="1959"/>
    </location>
</feature>
<evidence type="ECO:0008006" key="18">
    <source>
        <dbReference type="Google" id="ProtNLM"/>
    </source>
</evidence>
<feature type="transmembrane region" description="Helical" evidence="12">
    <location>
        <begin position="1846"/>
        <end position="1873"/>
    </location>
</feature>
<dbReference type="SUPFAM" id="SSF49899">
    <property type="entry name" value="Concanavalin A-like lectins/glucanases"/>
    <property type="match status" value="1"/>
</dbReference>
<feature type="region of interest" description="Disordered" evidence="11">
    <location>
        <begin position="1215"/>
        <end position="1249"/>
    </location>
</feature>
<reference evidence="16" key="1">
    <citation type="journal article" date="2023" name="Science">
        <title>Genome structures resolve the early diversification of teleost fishes.</title>
        <authorList>
            <person name="Parey E."/>
            <person name="Louis A."/>
            <person name="Montfort J."/>
            <person name="Bouchez O."/>
            <person name="Roques C."/>
            <person name="Iampietro C."/>
            <person name="Lluch J."/>
            <person name="Castinel A."/>
            <person name="Donnadieu C."/>
            <person name="Desvignes T."/>
            <person name="Floi Bucao C."/>
            <person name="Jouanno E."/>
            <person name="Wen M."/>
            <person name="Mejri S."/>
            <person name="Dirks R."/>
            <person name="Jansen H."/>
            <person name="Henkel C."/>
            <person name="Chen W.J."/>
            <person name="Zahm M."/>
            <person name="Cabau C."/>
            <person name="Klopp C."/>
            <person name="Thompson A.W."/>
            <person name="Robinson-Rechavi M."/>
            <person name="Braasch I."/>
            <person name="Lecointre G."/>
            <person name="Bobe J."/>
            <person name="Postlethwait J.H."/>
            <person name="Berthelot C."/>
            <person name="Roest Crollius H."/>
            <person name="Guiguen Y."/>
        </authorList>
    </citation>
    <scope>NUCLEOTIDE SEQUENCE</scope>
    <source>
        <strain evidence="16">Concon-B</strain>
    </source>
</reference>
<feature type="transmembrane region" description="Helical" evidence="12">
    <location>
        <begin position="1715"/>
        <end position="1733"/>
    </location>
</feature>
<evidence type="ECO:0000256" key="5">
    <source>
        <dbReference type="ARBA" id="ARBA00022925"/>
    </source>
</evidence>
<dbReference type="Proteomes" id="UP001152803">
    <property type="component" value="Unassembled WGS sequence"/>
</dbReference>
<feature type="transmembrane region" description="Helical" evidence="12">
    <location>
        <begin position="1351"/>
        <end position="1373"/>
    </location>
</feature>
<dbReference type="InterPro" id="IPR006694">
    <property type="entry name" value="Fatty_acid_hydroxylase"/>
</dbReference>
<name>A0A9Q1DVW8_CONCO</name>
<feature type="compositionally biased region" description="Basic and acidic residues" evidence="11">
    <location>
        <begin position="1228"/>
        <end position="1237"/>
    </location>
</feature>
<keyword evidence="10" id="KW-0297">G-protein coupled receptor</keyword>
<dbReference type="FunFam" id="1.20.1070.10:FF:000197">
    <property type="entry name" value="Teleost multiple tissue opsin 2b"/>
    <property type="match status" value="1"/>
</dbReference>
<keyword evidence="5" id="KW-0681">Retinal protein</keyword>
<dbReference type="InterPro" id="IPR000276">
    <property type="entry name" value="GPCR_Rhodpsn"/>
</dbReference>
<sequence length="1982" mass="219106">MVMEVRTRCFMQLLGIACILCSGSGHSLWGRKAVFGSQDCRGAMGYWQLAGGRSVPALNELTVCVALSRNLTSPKWTVFMYKQRGGSRVELGLTGGSEELHAWLFGEEWSAPIKLPLTAWHTVCLTWSSRSRDLRLYVNGSSVLEVRVNETAPGRPCCLPADGSLTLGASHGFVNGQIEVESGSSFLGEMSLFRMWGREQGNCSCAEGDVVRWDTQDWDTRSCPPKPEAGLQCPSLRWGTIVMMCKTQRKTRVDGLVYVSITPGPDVSEAQAHISTLLSVKYSNETLSIHTEPNSTMVNPVETLPVVTPLPPTSPGSTTGDTDAISSVATDIFYMVTMNVTVQGGSQNPEEAIHTWLRDTLEVQLMLVLNLALQSVAHRLEEHIMRMDKISVPRQTSHGCSFQVRVHMPSFNITKTGDQISTLLIKPYTNGTVRVLAHPGEINITHIEPGGCPEQVELTVWGLYAWPQTAAQSLASQPCKGDPSKEATRLCEVNGVTGEADWAPPDLQLCPPVETTISDLSEINITANNSADMVDIIMDLVGENTHLPLTQLEIILDKLVEVVNVNQIISSLASNIIHIIEVILQHGSDLPSVTNQILNITDKVGDRILYNASSHNITTPSLVLSLVNVNSSQFDGLTFGVSSFTHGLDPKIFINEELLNDTVAFISLPREVQKFFPQGERTRPRIQFQFYGTPDLFKEPESKLELYTHVVSASITNTTGDIKDLENLVRVTLHHHTPNVHNDKVECVYWNFRSNGNRGGWDTTGCERNSTTINHTTCLCNHLTHFAVLVDISRDKLNELDEKILSVISYLGCGISSVFLGISLLTYTVFEKLRRDYPSKILLNLSLALLGLNLVFLLNSSLSAYGDGLCVAVAAAMHYFTLASFTWMGLEAVHMYLALVKVFNVYVPSYIFKFCILGWGVPLVIVSTVLAVQQDAYGSKFYEDTPGSYGSTEVFCWVQHEVVFYVSVVTYVFLILICNMSVFGLVLVQIKRIQVNKPAGTKKGLLQDLRSVASLTFLLGLTWTLVFFSWGPFKVPVFYLFSILNSLQGIGHNPSCMPQAPGGIQVLNRWQIAANHLLCRVDDTLQSALVLGSSSSIPDGDGGGSCCDGGGEGRGGLELELVAGVMGNGVRTVPLTFKATVELVQVVGQVDHDVVRVSQCSTRDGMISTACWFFLFVFYCLMKENVREQWRVHLCCGRFRVNEHSEWSRSMVAGVKSKPQVGRTPSMKSDDSNETRRTSSSSNPGQQQPNSFRISLAVASQGARGEAGMWNSSSSVLLPPGSRALFLQPFWDHILLHHLALASSPFFPLLLAFSSYVLFSLPFAVLDLLGERTPSFHRYKIQKGRQPTTRMMAASFARAVYNHLVFVVPAIFISSLVAPPPPLPVSAPTVREVFTGSLGVLLVFDTQYYIWHLVHHRNRHLYRWVHALHHDYVAPFSWASEHLSVVELMTVGFWGNLDPILLHCHPLTAWAAAVISIWMSVEDHIGYDLPWSLSRLVPLGLFGGAPAHDMHHQKPNSNFAPFFCHWDRIFGTAARQLPPHSKEVLGSNPCWPGPLCVEFAWDSSGYSGFFPQSKDMQGRLPRMRVLVASRPGAAMVIHRWNVNFSTSDSTLLNFSTNISLLEPVVPQHPPGLSRTGHTVVAIFLGVIFILGVLNNLLVLLIFAKFQSLRTPINLILLNISVSDMLVCIFGTPFSFAASLQGRWLIGHYGCKWYGFANALFGIVSLVSLSMLSYERYATVLRCTKADVSDYRKAWLCVGGSWLYSLLWTVPPFLGWSGYGPEGAGTSCSVQWHQRSASSVSYVVCLFVFCLLLPLLLMVFCYSRILLAVRGVVKINLTSAQRRENHILLMVVSMVTCYLLCWMPYGVVALVATFGRVGLINPVASIVPSILAKSSTVFNPIIYVLLNKQFYRCFVAFVKCQTDPQSSPTFNTQQSSRAEDHQHPNSVHLHPAKPVALPDTRAPASSQIRQECRTMILVVHYAP</sequence>
<dbReference type="Pfam" id="PF13385">
    <property type="entry name" value="Laminin_G_3"/>
    <property type="match status" value="1"/>
</dbReference>
<dbReference type="InterPro" id="IPR017981">
    <property type="entry name" value="GPCR_2-like_7TM"/>
</dbReference>
<dbReference type="Gene3D" id="1.20.1070.10">
    <property type="entry name" value="Rhodopsin 7-helix transmembrane proteins"/>
    <property type="match status" value="2"/>
</dbReference>
<comment type="caution">
    <text evidence="16">The sequence shown here is derived from an EMBL/GenBank/DDBJ whole genome shotgun (WGS) entry which is preliminary data.</text>
</comment>
<dbReference type="InterPro" id="IPR017452">
    <property type="entry name" value="GPCR_Rhodpsn_7TM"/>
</dbReference>
<evidence type="ECO:0000313" key="16">
    <source>
        <dbReference type="EMBL" id="KAJ8282800.1"/>
    </source>
</evidence>
<evidence type="ECO:0000256" key="1">
    <source>
        <dbReference type="ARBA" id="ARBA00004141"/>
    </source>
</evidence>
<dbReference type="PROSITE" id="PS00237">
    <property type="entry name" value="G_PROTEIN_RECEP_F1_1"/>
    <property type="match status" value="1"/>
</dbReference>
<feature type="transmembrane region" description="Helical" evidence="12">
    <location>
        <begin position="1798"/>
        <end position="1826"/>
    </location>
</feature>
<dbReference type="SUPFAM" id="SSF81321">
    <property type="entry name" value="Family A G protein-coupled receptor-like"/>
    <property type="match status" value="2"/>
</dbReference>
<dbReference type="Gene3D" id="2.60.220.50">
    <property type="match status" value="1"/>
</dbReference>
<dbReference type="GO" id="GO:0007166">
    <property type="term" value="P:cell surface receptor signaling pathway"/>
    <property type="evidence" value="ECO:0007669"/>
    <property type="project" value="InterPro"/>
</dbReference>
<dbReference type="GO" id="GO:0007602">
    <property type="term" value="P:phototransduction"/>
    <property type="evidence" value="ECO:0007669"/>
    <property type="project" value="UniProtKB-KW"/>
</dbReference>
<keyword evidence="8 12" id="KW-0472">Membrane</keyword>
<evidence type="ECO:0000256" key="11">
    <source>
        <dbReference type="SAM" id="MobiDB-lite"/>
    </source>
</evidence>
<dbReference type="PROSITE" id="PS00238">
    <property type="entry name" value="OPSIN"/>
    <property type="match status" value="1"/>
</dbReference>
<feature type="transmembrane region" description="Helical" evidence="12">
    <location>
        <begin position="962"/>
        <end position="988"/>
    </location>
</feature>
<dbReference type="InterPro" id="IPR000832">
    <property type="entry name" value="GPCR_2_secretin-like"/>
</dbReference>
<protein>
    <recommendedName>
        <fullName evidence="18">G-protein coupled receptor</fullName>
    </recommendedName>
</protein>
<keyword evidence="2" id="KW-0600">Photoreceptor protein</keyword>
<feature type="domain" description="GAIN-B" evidence="13">
    <location>
        <begin position="642"/>
        <end position="796"/>
    </location>
</feature>
<dbReference type="OrthoDB" id="10037534at2759"/>
<evidence type="ECO:0000256" key="9">
    <source>
        <dbReference type="ARBA" id="ARBA00023157"/>
    </source>
</evidence>
<evidence type="ECO:0000256" key="3">
    <source>
        <dbReference type="ARBA" id="ARBA00022606"/>
    </source>
</evidence>
<dbReference type="PANTHER" id="PTHR12011:SF277">
    <property type="entry name" value="ADHESION G-PROTEIN COUPLED RECEPTOR G4"/>
    <property type="match status" value="1"/>
</dbReference>
<keyword evidence="10" id="KW-0807">Transducer</keyword>
<dbReference type="Pfam" id="PF00001">
    <property type="entry name" value="7tm_1"/>
    <property type="match status" value="1"/>
</dbReference>
<feature type="transmembrane region" description="Helical" evidence="12">
    <location>
        <begin position="1885"/>
        <end position="1905"/>
    </location>
</feature>
<keyword evidence="6 12" id="KW-1133">Transmembrane helix</keyword>
<dbReference type="InterPro" id="IPR013320">
    <property type="entry name" value="ConA-like_dom_sf"/>
</dbReference>
<feature type="transmembrane region" description="Helical" evidence="12">
    <location>
        <begin position="911"/>
        <end position="932"/>
    </location>
</feature>
<dbReference type="GO" id="GO:0004930">
    <property type="term" value="F:G protein-coupled receptor activity"/>
    <property type="evidence" value="ECO:0007669"/>
    <property type="project" value="UniProtKB-KW"/>
</dbReference>
<dbReference type="PROSITE" id="PS50261">
    <property type="entry name" value="G_PROTEIN_RECEP_F2_4"/>
    <property type="match status" value="1"/>
</dbReference>
<evidence type="ECO:0000256" key="7">
    <source>
        <dbReference type="ARBA" id="ARBA00022991"/>
    </source>
</evidence>
<evidence type="ECO:0000259" key="14">
    <source>
        <dbReference type="PROSITE" id="PS50261"/>
    </source>
</evidence>
<accession>A0A9Q1DVW8</accession>
<dbReference type="InterPro" id="IPR046338">
    <property type="entry name" value="GAIN_dom_sf"/>
</dbReference>
<feature type="transmembrane region" description="Helical" evidence="12">
    <location>
        <begin position="842"/>
        <end position="865"/>
    </location>
</feature>
<comment type="subcellular location">
    <subcellularLocation>
        <location evidence="1">Membrane</location>
        <topology evidence="1">Multi-pass membrane protein</topology>
    </subcellularLocation>
</comment>
<dbReference type="EMBL" id="JAFJMO010000003">
    <property type="protein sequence ID" value="KAJ8282800.1"/>
    <property type="molecule type" value="Genomic_DNA"/>
</dbReference>
<feature type="transmembrane region" description="Helical" evidence="12">
    <location>
        <begin position="1393"/>
        <end position="1414"/>
    </location>
</feature>
<dbReference type="Pfam" id="PF04116">
    <property type="entry name" value="FA_hydroxylase"/>
    <property type="match status" value="1"/>
</dbReference>
<dbReference type="InterPro" id="IPR027430">
    <property type="entry name" value="Retinal_BS"/>
</dbReference>
<evidence type="ECO:0000256" key="12">
    <source>
        <dbReference type="SAM" id="Phobius"/>
    </source>
</evidence>
<dbReference type="GO" id="GO:0009881">
    <property type="term" value="F:photoreceptor activity"/>
    <property type="evidence" value="ECO:0007669"/>
    <property type="project" value="UniProtKB-KW"/>
</dbReference>